<dbReference type="EMBL" id="CM056803">
    <property type="protein sequence ID" value="KAJ8707472.1"/>
    <property type="molecule type" value="Genomic_DNA"/>
</dbReference>
<sequence>MSDSDVHYSKIPVPNTTAFRPPLVSILVEYLVLVLTLAAFIYGVISWCLIKKFRHFRNFVYMNAIVSSLLRLVTVSLIIPGVMQIFEIDDKDILDICRYICTYFSAVQNYWMLVICYIFYVDIVKVFRGHVNRKYLKCCLFAWGIPFMTFLLYYVFIYYNERHIHVYAAGSTMDFVANSVEVFIIVSPLMINCCLYGAVLFALCNCFKPKATTSTNNWRRFYIATLLFLLSDVLVLSSFIWDVMSIAFSLRAVMSKLQQIAISLFLPLVRSNRELWQQFYSQKMATNIP</sequence>
<name>A0ACC2Q4N3_9NEOP</name>
<proteinExistence type="predicted"/>
<evidence type="ECO:0000313" key="1">
    <source>
        <dbReference type="EMBL" id="KAJ8707472.1"/>
    </source>
</evidence>
<gene>
    <name evidence="1" type="ORF">PYW08_010724</name>
</gene>
<dbReference type="Proteomes" id="UP001231649">
    <property type="component" value="Chromosome 27"/>
</dbReference>
<protein>
    <submittedName>
        <fullName evidence="1">Uncharacterized protein</fullName>
    </submittedName>
</protein>
<comment type="caution">
    <text evidence="1">The sequence shown here is derived from an EMBL/GenBank/DDBJ whole genome shotgun (WGS) entry which is preliminary data.</text>
</comment>
<evidence type="ECO:0000313" key="2">
    <source>
        <dbReference type="Proteomes" id="UP001231649"/>
    </source>
</evidence>
<organism evidence="1 2">
    <name type="scientific">Mythimna loreyi</name>
    <dbReference type="NCBI Taxonomy" id="667449"/>
    <lineage>
        <taxon>Eukaryota</taxon>
        <taxon>Metazoa</taxon>
        <taxon>Ecdysozoa</taxon>
        <taxon>Arthropoda</taxon>
        <taxon>Hexapoda</taxon>
        <taxon>Insecta</taxon>
        <taxon>Pterygota</taxon>
        <taxon>Neoptera</taxon>
        <taxon>Endopterygota</taxon>
        <taxon>Lepidoptera</taxon>
        <taxon>Glossata</taxon>
        <taxon>Ditrysia</taxon>
        <taxon>Noctuoidea</taxon>
        <taxon>Noctuidae</taxon>
        <taxon>Noctuinae</taxon>
        <taxon>Hadenini</taxon>
        <taxon>Mythimna</taxon>
    </lineage>
</organism>
<keyword evidence="2" id="KW-1185">Reference proteome</keyword>
<accession>A0ACC2Q4N3</accession>
<reference evidence="1" key="1">
    <citation type="submission" date="2023-03" db="EMBL/GenBank/DDBJ databases">
        <title>Chromosome-level genomes of two armyworms, Mythimna separata and Mythimna loreyi, provide insights into the biosynthesis and reception of sex pheromones.</title>
        <authorList>
            <person name="Zhao H."/>
        </authorList>
    </citation>
    <scope>NUCLEOTIDE SEQUENCE</scope>
    <source>
        <strain evidence="1">BeijingLab</strain>
    </source>
</reference>